<protein>
    <recommendedName>
        <fullName evidence="5">P pilus assembly/Cpx signaling pathway, periplasmic inhibitor/zinc-resistance associated protein</fullName>
    </recommendedName>
</protein>
<feature type="compositionally biased region" description="Low complexity" evidence="1">
    <location>
        <begin position="109"/>
        <end position="129"/>
    </location>
</feature>
<dbReference type="OrthoDB" id="9854595at2"/>
<proteinExistence type="predicted"/>
<accession>L0DA64</accession>
<evidence type="ECO:0000313" key="4">
    <source>
        <dbReference type="Proteomes" id="UP000010798"/>
    </source>
</evidence>
<keyword evidence="2" id="KW-0732">Signal</keyword>
<name>L0DA64_SINAD</name>
<sequence length="391" mass="41389">MSRLRAFLLSMGLVIVVLLAQSVSQAQAPGGGGGGGNRGGRGGGGPGGFGGRNRISSPLTLASNKYVQEDLKLTDSQKEQVKALSDKIDEQRKAQRDSFAQQRNGGGNPTANAAGATPPAGDAAKADAPSTKGRGGRTRGGPAAKNGDATKAGDVAKGADPNGGAAARGQRGGNNGNGFGNGPNGGGADFRAMFERQQAETDAALGKILNKSQRDRIHQIQLQQEGPMAVTKPEMQTKLNMSPMQIEQIAMIVDERQQAQRNLFTQGRDQMAGFQSADGRFDFRAFQAKVQQDPQFKAEMDKSREAMTKQSTKLQDQSIAMIGKTLTKKQHQNFQKMQGPPFDLAKLDRNYDPEAAAAKEKEEADAAKESANSKKSSASKKKTAAKTKRST</sequence>
<feature type="region of interest" description="Disordered" evidence="1">
    <location>
        <begin position="330"/>
        <end position="391"/>
    </location>
</feature>
<feature type="chain" id="PRO_5003939982" description="P pilus assembly/Cpx signaling pathway, periplasmic inhibitor/zinc-resistance associated protein" evidence="2">
    <location>
        <begin position="29"/>
        <end position="391"/>
    </location>
</feature>
<dbReference type="GO" id="GO:0042597">
    <property type="term" value="C:periplasmic space"/>
    <property type="evidence" value="ECO:0007669"/>
    <property type="project" value="InterPro"/>
</dbReference>
<dbReference type="Proteomes" id="UP000010798">
    <property type="component" value="Chromosome"/>
</dbReference>
<feature type="compositionally biased region" description="Basic and acidic residues" evidence="1">
    <location>
        <begin position="345"/>
        <end position="372"/>
    </location>
</feature>
<evidence type="ECO:0000256" key="2">
    <source>
        <dbReference type="SAM" id="SignalP"/>
    </source>
</evidence>
<feature type="compositionally biased region" description="Gly residues" evidence="1">
    <location>
        <begin position="170"/>
        <end position="188"/>
    </location>
</feature>
<feature type="region of interest" description="Disordered" evidence="1">
    <location>
        <begin position="76"/>
        <end position="189"/>
    </location>
</feature>
<evidence type="ECO:0000313" key="3">
    <source>
        <dbReference type="EMBL" id="AGA26269.1"/>
    </source>
</evidence>
<reference evidence="3 4" key="1">
    <citation type="submission" date="2012-02" db="EMBL/GenBank/DDBJ databases">
        <title>Complete sequence of chromosome of Singulisphaera acidiphila DSM 18658.</title>
        <authorList>
            <consortium name="US DOE Joint Genome Institute (JGI-PGF)"/>
            <person name="Lucas S."/>
            <person name="Copeland A."/>
            <person name="Lapidus A."/>
            <person name="Glavina del Rio T."/>
            <person name="Dalin E."/>
            <person name="Tice H."/>
            <person name="Bruce D."/>
            <person name="Goodwin L."/>
            <person name="Pitluck S."/>
            <person name="Peters L."/>
            <person name="Ovchinnikova G."/>
            <person name="Chertkov O."/>
            <person name="Kyrpides N."/>
            <person name="Mavromatis K."/>
            <person name="Ivanova N."/>
            <person name="Brettin T."/>
            <person name="Detter J.C."/>
            <person name="Han C."/>
            <person name="Larimer F."/>
            <person name="Land M."/>
            <person name="Hauser L."/>
            <person name="Markowitz V."/>
            <person name="Cheng J.-F."/>
            <person name="Hugenholtz P."/>
            <person name="Woyke T."/>
            <person name="Wu D."/>
            <person name="Tindall B."/>
            <person name="Pomrenke H."/>
            <person name="Brambilla E."/>
            <person name="Klenk H.-P."/>
            <person name="Eisen J.A."/>
        </authorList>
    </citation>
    <scope>NUCLEOTIDE SEQUENCE [LARGE SCALE GENOMIC DNA]</scope>
    <source>
        <strain evidence="4">ATCC BAA-1392 / DSM 18658 / VKM B-2454 / MOB10</strain>
    </source>
</reference>
<dbReference type="eggNOG" id="ENOG5033GTD">
    <property type="taxonomic scope" value="Bacteria"/>
</dbReference>
<dbReference type="HOGENOM" id="CLU_705763_0_0_0"/>
<dbReference type="EMBL" id="CP003364">
    <property type="protein sequence ID" value="AGA26269.1"/>
    <property type="molecule type" value="Genomic_DNA"/>
</dbReference>
<evidence type="ECO:0000256" key="1">
    <source>
        <dbReference type="SAM" id="MobiDB-lite"/>
    </source>
</evidence>
<gene>
    <name evidence="3" type="ordered locus">Sinac_1907</name>
</gene>
<feature type="compositionally biased region" description="Basic and acidic residues" evidence="1">
    <location>
        <begin position="76"/>
        <end position="96"/>
    </location>
</feature>
<dbReference type="KEGG" id="saci:Sinac_1907"/>
<evidence type="ECO:0008006" key="5">
    <source>
        <dbReference type="Google" id="ProtNLM"/>
    </source>
</evidence>
<feature type="compositionally biased region" description="Gly residues" evidence="1">
    <location>
        <begin position="29"/>
        <end position="51"/>
    </location>
</feature>
<feature type="signal peptide" evidence="2">
    <location>
        <begin position="1"/>
        <end position="28"/>
    </location>
</feature>
<feature type="region of interest" description="Disordered" evidence="1">
    <location>
        <begin position="27"/>
        <end position="57"/>
    </location>
</feature>
<dbReference type="RefSeq" id="WP_015245436.1">
    <property type="nucleotide sequence ID" value="NC_019892.1"/>
</dbReference>
<feature type="compositionally biased region" description="Basic residues" evidence="1">
    <location>
        <begin position="377"/>
        <end position="391"/>
    </location>
</feature>
<organism evidence="3 4">
    <name type="scientific">Singulisphaera acidiphila (strain ATCC BAA-1392 / DSM 18658 / VKM B-2454 / MOB10)</name>
    <dbReference type="NCBI Taxonomy" id="886293"/>
    <lineage>
        <taxon>Bacteria</taxon>
        <taxon>Pseudomonadati</taxon>
        <taxon>Planctomycetota</taxon>
        <taxon>Planctomycetia</taxon>
        <taxon>Isosphaerales</taxon>
        <taxon>Isosphaeraceae</taxon>
        <taxon>Singulisphaera</taxon>
    </lineage>
</organism>
<keyword evidence="4" id="KW-1185">Reference proteome</keyword>
<dbReference type="AlphaFoldDB" id="L0DA64"/>